<comment type="caution">
    <text evidence="1">The sequence shown here is derived from an EMBL/GenBank/DDBJ whole genome shotgun (WGS) entry which is preliminary data.</text>
</comment>
<proteinExistence type="predicted"/>
<organism evidence="1 2">
    <name type="scientific">Pseudobacillus wudalianchiensis</name>
    <dbReference type="NCBI Taxonomy" id="1743143"/>
    <lineage>
        <taxon>Bacteria</taxon>
        <taxon>Bacillati</taxon>
        <taxon>Bacillota</taxon>
        <taxon>Bacilli</taxon>
        <taxon>Bacillales</taxon>
        <taxon>Bacillaceae</taxon>
        <taxon>Pseudobacillus</taxon>
    </lineage>
</organism>
<dbReference type="EMBL" id="MAYT01000023">
    <property type="protein sequence ID" value="OCA87342.1"/>
    <property type="molecule type" value="Genomic_DNA"/>
</dbReference>
<dbReference type="InterPro" id="IPR019076">
    <property type="entry name" value="Spore_lipoprot_YhcN/YlaJ-like"/>
</dbReference>
<reference evidence="2" key="1">
    <citation type="submission" date="2016-05" db="EMBL/GenBank/DDBJ databases">
        <authorList>
            <person name="Liu B."/>
            <person name="Wang J."/>
            <person name="Zhu Y."/>
            <person name="Liu G."/>
            <person name="Chen Q."/>
            <person name="Chen Z."/>
            <person name="Lan J."/>
            <person name="Che J."/>
            <person name="Ge C."/>
            <person name="Shi H."/>
            <person name="Pan Z."/>
            <person name="Liu X."/>
        </authorList>
    </citation>
    <scope>NUCLEOTIDE SEQUENCE [LARGE SCALE GENOMIC DNA]</scope>
    <source>
        <strain evidence="2">FJAT-27215</strain>
    </source>
</reference>
<sequence length="150" mass="17379">MKAVICLLAAVILAGCNLQEERKDSRLALMKTTNPEPIQIEKDGVSVEKIRGEVEEVKEIYDAAVVKGDHNILVAYKVRHLDRFRMKKIEKNLQDRLEKEYSKETFIVSSDYKIFLEAVRLREDIDAGKVNDKEADKRLHRIIKLKQELT</sequence>
<protein>
    <submittedName>
        <fullName evidence="1">Sporulation protein</fullName>
    </submittedName>
</protein>
<dbReference type="Proteomes" id="UP000092578">
    <property type="component" value="Unassembled WGS sequence"/>
</dbReference>
<dbReference type="PROSITE" id="PS51257">
    <property type="entry name" value="PROKAR_LIPOPROTEIN"/>
    <property type="match status" value="1"/>
</dbReference>
<gene>
    <name evidence="1" type="ORF">A8F95_08865</name>
</gene>
<name>A0A1B9ATX8_9BACI</name>
<evidence type="ECO:0000313" key="2">
    <source>
        <dbReference type="Proteomes" id="UP000092578"/>
    </source>
</evidence>
<dbReference type="Pfam" id="PF09580">
    <property type="entry name" value="Spore_YhcN_YlaJ"/>
    <property type="match status" value="1"/>
</dbReference>
<accession>A0A1B9ATX8</accession>
<dbReference type="AlphaFoldDB" id="A0A1B9ATX8"/>
<evidence type="ECO:0000313" key="1">
    <source>
        <dbReference type="EMBL" id="OCA87342.1"/>
    </source>
</evidence>
<keyword evidence="2" id="KW-1185">Reference proteome</keyword>